<reference evidence="1" key="2">
    <citation type="journal article" date="2022" name="New Phytol.">
        <title>Evolutionary transition to the ectomycorrhizal habit in the genomes of a hyperdiverse lineage of mushroom-forming fungi.</title>
        <authorList>
            <person name="Looney B."/>
            <person name="Miyauchi S."/>
            <person name="Morin E."/>
            <person name="Drula E."/>
            <person name="Courty P.E."/>
            <person name="Kohler A."/>
            <person name="Kuo A."/>
            <person name="LaButti K."/>
            <person name="Pangilinan J."/>
            <person name="Lipzen A."/>
            <person name="Riley R."/>
            <person name="Andreopoulos W."/>
            <person name="He G."/>
            <person name="Johnson J."/>
            <person name="Nolan M."/>
            <person name="Tritt A."/>
            <person name="Barry K.W."/>
            <person name="Grigoriev I.V."/>
            <person name="Nagy L.G."/>
            <person name="Hibbett D."/>
            <person name="Henrissat B."/>
            <person name="Matheny P.B."/>
            <person name="Labbe J."/>
            <person name="Martin F.M."/>
        </authorList>
    </citation>
    <scope>NUCLEOTIDE SEQUENCE</scope>
    <source>
        <strain evidence="1">FP105234-sp</strain>
    </source>
</reference>
<gene>
    <name evidence="1" type="ORF">FA95DRAFT_1592993</name>
</gene>
<proteinExistence type="predicted"/>
<dbReference type="Proteomes" id="UP000814033">
    <property type="component" value="Unassembled WGS sequence"/>
</dbReference>
<organism evidence="1 2">
    <name type="scientific">Auriscalpium vulgare</name>
    <dbReference type="NCBI Taxonomy" id="40419"/>
    <lineage>
        <taxon>Eukaryota</taxon>
        <taxon>Fungi</taxon>
        <taxon>Dikarya</taxon>
        <taxon>Basidiomycota</taxon>
        <taxon>Agaricomycotina</taxon>
        <taxon>Agaricomycetes</taxon>
        <taxon>Russulales</taxon>
        <taxon>Auriscalpiaceae</taxon>
        <taxon>Auriscalpium</taxon>
    </lineage>
</organism>
<dbReference type="EMBL" id="MU275848">
    <property type="protein sequence ID" value="KAI0051956.1"/>
    <property type="molecule type" value="Genomic_DNA"/>
</dbReference>
<accession>A0ACB8S7P7</accession>
<sequence>MSSNWTKASHLATAFSPDFATAHLTAALGGHPIALCTNPSSDPPNASFAPDPEDAGGPLLPVDIPHDQQFGLIVPTGIWHVPASALAFTCPELPVWFVRARPRSKVPLPEGVRVDEIVAGRGLCPVEGALRRVRMHGPCPEICIAWQGYHEYRVPVQDIDLSDTITVDSLVRQIAAAVDTFLHRHATRRIDAPPTPRELIIGGNQSVRATDVTITGAVNVEEGKWYPVLRVVHGRGVPIWSFPESFSLYRCLDL</sequence>
<evidence type="ECO:0000313" key="1">
    <source>
        <dbReference type="EMBL" id="KAI0051956.1"/>
    </source>
</evidence>
<reference evidence="1" key="1">
    <citation type="submission" date="2021-02" db="EMBL/GenBank/DDBJ databases">
        <authorList>
            <consortium name="DOE Joint Genome Institute"/>
            <person name="Ahrendt S."/>
            <person name="Looney B.P."/>
            <person name="Miyauchi S."/>
            <person name="Morin E."/>
            <person name="Drula E."/>
            <person name="Courty P.E."/>
            <person name="Chicoki N."/>
            <person name="Fauchery L."/>
            <person name="Kohler A."/>
            <person name="Kuo A."/>
            <person name="Labutti K."/>
            <person name="Pangilinan J."/>
            <person name="Lipzen A."/>
            <person name="Riley R."/>
            <person name="Andreopoulos W."/>
            <person name="He G."/>
            <person name="Johnson J."/>
            <person name="Barry K.W."/>
            <person name="Grigoriev I.V."/>
            <person name="Nagy L."/>
            <person name="Hibbett D."/>
            <person name="Henrissat B."/>
            <person name="Matheny P.B."/>
            <person name="Labbe J."/>
            <person name="Martin F."/>
        </authorList>
    </citation>
    <scope>NUCLEOTIDE SEQUENCE</scope>
    <source>
        <strain evidence="1">FP105234-sp</strain>
    </source>
</reference>
<evidence type="ECO:0000313" key="2">
    <source>
        <dbReference type="Proteomes" id="UP000814033"/>
    </source>
</evidence>
<protein>
    <submittedName>
        <fullName evidence="1">Uncharacterized protein</fullName>
    </submittedName>
</protein>
<name>A0ACB8S7P7_9AGAM</name>
<keyword evidence="2" id="KW-1185">Reference proteome</keyword>
<comment type="caution">
    <text evidence="1">The sequence shown here is derived from an EMBL/GenBank/DDBJ whole genome shotgun (WGS) entry which is preliminary data.</text>
</comment>